<dbReference type="Gene3D" id="2.40.170.20">
    <property type="entry name" value="TonB-dependent receptor, beta-barrel domain"/>
    <property type="match status" value="1"/>
</dbReference>
<keyword evidence="14" id="KW-1185">Reference proteome</keyword>
<evidence type="ECO:0000256" key="6">
    <source>
        <dbReference type="ARBA" id="ARBA00023077"/>
    </source>
</evidence>
<dbReference type="Pfam" id="PF07715">
    <property type="entry name" value="Plug"/>
    <property type="match status" value="1"/>
</dbReference>
<dbReference type="Proteomes" id="UP000288058">
    <property type="component" value="Unassembled WGS sequence"/>
</dbReference>
<keyword evidence="7 9" id="KW-0472">Membrane</keyword>
<evidence type="ECO:0000256" key="2">
    <source>
        <dbReference type="ARBA" id="ARBA00022448"/>
    </source>
</evidence>
<name>A0A432YZY8_9GAMM</name>
<evidence type="ECO:0000256" key="3">
    <source>
        <dbReference type="ARBA" id="ARBA00022452"/>
    </source>
</evidence>
<feature type="domain" description="TonB-dependent receptor-like beta-barrel" evidence="11">
    <location>
        <begin position="208"/>
        <end position="657"/>
    </location>
</feature>
<evidence type="ECO:0000259" key="12">
    <source>
        <dbReference type="Pfam" id="PF07715"/>
    </source>
</evidence>
<evidence type="ECO:0000313" key="14">
    <source>
        <dbReference type="Proteomes" id="UP000288058"/>
    </source>
</evidence>
<keyword evidence="8" id="KW-0998">Cell outer membrane</keyword>
<feature type="signal peptide" evidence="10">
    <location>
        <begin position="1"/>
        <end position="27"/>
    </location>
</feature>
<evidence type="ECO:0000259" key="11">
    <source>
        <dbReference type="Pfam" id="PF00593"/>
    </source>
</evidence>
<dbReference type="GO" id="GO:0009279">
    <property type="term" value="C:cell outer membrane"/>
    <property type="evidence" value="ECO:0007669"/>
    <property type="project" value="UniProtKB-SubCell"/>
</dbReference>
<comment type="similarity">
    <text evidence="9">Belongs to the TonB-dependent receptor family.</text>
</comment>
<organism evidence="13 14">
    <name type="scientific">Idiomarina ramblicola</name>
    <dbReference type="NCBI Taxonomy" id="263724"/>
    <lineage>
        <taxon>Bacteria</taxon>
        <taxon>Pseudomonadati</taxon>
        <taxon>Pseudomonadota</taxon>
        <taxon>Gammaproteobacteria</taxon>
        <taxon>Alteromonadales</taxon>
        <taxon>Idiomarinaceae</taxon>
        <taxon>Idiomarina</taxon>
    </lineage>
</organism>
<dbReference type="Gene3D" id="2.170.130.10">
    <property type="entry name" value="TonB-dependent receptor, plug domain"/>
    <property type="match status" value="1"/>
</dbReference>
<dbReference type="InterPro" id="IPR012910">
    <property type="entry name" value="Plug_dom"/>
</dbReference>
<keyword evidence="6 9" id="KW-0798">TonB box</keyword>
<dbReference type="OrthoDB" id="5332150at2"/>
<dbReference type="InterPro" id="IPR010917">
    <property type="entry name" value="TonB_rcpt_CS"/>
</dbReference>
<dbReference type="RefSeq" id="WP_126781296.1">
    <property type="nucleotide sequence ID" value="NZ_PIQC01000004.1"/>
</dbReference>
<dbReference type="InterPro" id="IPR000531">
    <property type="entry name" value="Beta-barrel_TonB"/>
</dbReference>
<evidence type="ECO:0000256" key="4">
    <source>
        <dbReference type="ARBA" id="ARBA00022692"/>
    </source>
</evidence>
<accession>A0A432YZY8</accession>
<dbReference type="InterPro" id="IPR036942">
    <property type="entry name" value="Beta-barrel_TonB_sf"/>
</dbReference>
<evidence type="ECO:0000256" key="8">
    <source>
        <dbReference type="ARBA" id="ARBA00023237"/>
    </source>
</evidence>
<dbReference type="GO" id="GO:0015344">
    <property type="term" value="F:siderophore uptake transmembrane transporter activity"/>
    <property type="evidence" value="ECO:0007669"/>
    <property type="project" value="TreeGrafter"/>
</dbReference>
<feature type="chain" id="PRO_5019063876" evidence="10">
    <location>
        <begin position="28"/>
        <end position="700"/>
    </location>
</feature>
<dbReference type="AlphaFoldDB" id="A0A432YZY8"/>
<feature type="domain" description="TonB-dependent receptor plug" evidence="12">
    <location>
        <begin position="46"/>
        <end position="133"/>
    </location>
</feature>
<comment type="caution">
    <text evidence="13">The sequence shown here is derived from an EMBL/GenBank/DDBJ whole genome shotgun (WGS) entry which is preliminary data.</text>
</comment>
<dbReference type="PROSITE" id="PS01156">
    <property type="entry name" value="TONB_DEPENDENT_REC_2"/>
    <property type="match status" value="1"/>
</dbReference>
<reference evidence="14" key="1">
    <citation type="journal article" date="2018" name="Front. Microbiol.">
        <title>Genome-Based Analysis Reveals the Taxonomy and Diversity of the Family Idiomarinaceae.</title>
        <authorList>
            <person name="Liu Y."/>
            <person name="Lai Q."/>
            <person name="Shao Z."/>
        </authorList>
    </citation>
    <scope>NUCLEOTIDE SEQUENCE [LARGE SCALE GENOMIC DNA]</scope>
    <source>
        <strain evidence="14">R22</strain>
    </source>
</reference>
<dbReference type="GO" id="GO:0044718">
    <property type="term" value="P:siderophore transmembrane transport"/>
    <property type="evidence" value="ECO:0007669"/>
    <property type="project" value="TreeGrafter"/>
</dbReference>
<sequence>MSQRLRSIFPLSVIALTLAGMTSPLDAKEPIKIDEIIQIKTTKPESALGDASQLLKEQGVDFSAAGGVSALPVLNGMMGDRIKVSIDGNELTASCANQMNPPLSYVSSSQIEATQVIAGISPVRMGGDNIAGVIRVDQINPNFTDSQELSWNKGYLAAEYQSNASHWLTSAGAEWSSRDLTIQYQGAYEDAKSYDDGNGNRVLDTLYRAQNHSLIGSWKDSEQQLSFKVNHQSIPFQGFANQYMDMTDNQSTGVVLRYQSSLNNEGKFQAQLNWQGVKHEMGFFTQEKPGMMPMLTEADDFSYKLEWQWPILDGATLYVGQESFLYQLDDYWPALESSAMMGPNDYLNINDGERRRIAAYTELDWQPAQQWQLSSGVRIEQVHTDTGAVQPYNRMPIMGMPNADAAAADEFNASNRSQSDWLIDLTLTALYTIDSNQSLEFGIARKNRAPNLYERYSWGRGVMAATMIGWFGDANGYVGNIDLKPETAHTLSASYAYNSDNNWDFSISPYYTQISDAIDAEVIGQFNRSDIPTGQRNILQMVNEDAELIGVNINAGKSWNTSGLLGLLSLQGSVSYTRGERDIDEQPLYQIKPLNSVLSLHQENGNWLQSLSWEWVAKKDRVDPRRLENITDSYHLVNWQGQYKWSQLTLTLGVTNLFDTFYRQPLGGVNIAQYNNTPEQGFNNIAGAGRSVNFGIRYSF</sequence>
<evidence type="ECO:0000256" key="5">
    <source>
        <dbReference type="ARBA" id="ARBA00022729"/>
    </source>
</evidence>
<dbReference type="Pfam" id="PF00593">
    <property type="entry name" value="TonB_dep_Rec_b-barrel"/>
    <property type="match status" value="1"/>
</dbReference>
<keyword evidence="2" id="KW-0813">Transport</keyword>
<dbReference type="InterPro" id="IPR039426">
    <property type="entry name" value="TonB-dep_rcpt-like"/>
</dbReference>
<protein>
    <submittedName>
        <fullName evidence="13">TonB-dependent receptor</fullName>
    </submittedName>
</protein>
<dbReference type="EMBL" id="PIQC01000004">
    <property type="protein sequence ID" value="RUO69508.1"/>
    <property type="molecule type" value="Genomic_DNA"/>
</dbReference>
<dbReference type="SUPFAM" id="SSF56935">
    <property type="entry name" value="Porins"/>
    <property type="match status" value="1"/>
</dbReference>
<keyword evidence="4" id="KW-0812">Transmembrane</keyword>
<keyword evidence="3" id="KW-1134">Transmembrane beta strand</keyword>
<proteinExistence type="inferred from homology"/>
<evidence type="ECO:0000313" key="13">
    <source>
        <dbReference type="EMBL" id="RUO69508.1"/>
    </source>
</evidence>
<keyword evidence="13" id="KW-0675">Receptor</keyword>
<gene>
    <name evidence="13" type="ORF">CWI78_06195</name>
</gene>
<comment type="subcellular location">
    <subcellularLocation>
        <location evidence="1">Cell outer membrane</location>
        <topology evidence="1">Multi-pass membrane protein</topology>
    </subcellularLocation>
</comment>
<evidence type="ECO:0000256" key="7">
    <source>
        <dbReference type="ARBA" id="ARBA00023136"/>
    </source>
</evidence>
<evidence type="ECO:0000256" key="10">
    <source>
        <dbReference type="SAM" id="SignalP"/>
    </source>
</evidence>
<evidence type="ECO:0000256" key="1">
    <source>
        <dbReference type="ARBA" id="ARBA00004571"/>
    </source>
</evidence>
<keyword evidence="5 10" id="KW-0732">Signal</keyword>
<dbReference type="InterPro" id="IPR037066">
    <property type="entry name" value="Plug_dom_sf"/>
</dbReference>
<dbReference type="PANTHER" id="PTHR30069:SF49">
    <property type="entry name" value="OUTER MEMBRANE PROTEIN C"/>
    <property type="match status" value="1"/>
</dbReference>
<dbReference type="PANTHER" id="PTHR30069">
    <property type="entry name" value="TONB-DEPENDENT OUTER MEMBRANE RECEPTOR"/>
    <property type="match status" value="1"/>
</dbReference>
<evidence type="ECO:0000256" key="9">
    <source>
        <dbReference type="RuleBase" id="RU003357"/>
    </source>
</evidence>